<organism evidence="2 3">
    <name type="scientific">Paramormyrops kingsleyae</name>
    <dbReference type="NCBI Taxonomy" id="1676925"/>
    <lineage>
        <taxon>Eukaryota</taxon>
        <taxon>Metazoa</taxon>
        <taxon>Chordata</taxon>
        <taxon>Craniata</taxon>
        <taxon>Vertebrata</taxon>
        <taxon>Euteleostomi</taxon>
        <taxon>Actinopterygii</taxon>
        <taxon>Neopterygii</taxon>
        <taxon>Teleostei</taxon>
        <taxon>Osteoglossocephala</taxon>
        <taxon>Osteoglossomorpha</taxon>
        <taxon>Osteoglossiformes</taxon>
        <taxon>Mormyridae</taxon>
        <taxon>Paramormyrops</taxon>
    </lineage>
</organism>
<dbReference type="AlphaFoldDB" id="A0A3B3SDN5"/>
<dbReference type="GeneTree" id="ENSGT01150000286909"/>
<proteinExistence type="predicted"/>
<sequence>MVSVVFDRSFSVHLGEFFSSTAPLSCGVPQGSILGPMLFSLYLLPLGNIFRKHNIPFHCYADDVQIYLPVKTNDNTSFLSLFNCLRDLKRWLNQNFLCLNENKTEIIVFGRPGDLSGCVDGLGNLGWYVRPFIRNLGVIFDSDLKFEKQISSVVKASFFQLRLLAKVKPYLPSKAFESAIHAFITTRLDYCNSLYVGLDVSCIQRLQLVQNAAARLLTGTKKYEHITPVLASLHWLPVRYRIVFKVLLFVYKILNGLAPAYLSELLHVHTPARALRSSNQVLLDVPRARLKNKGDRAFSVVAPNL</sequence>
<dbReference type="PROSITE" id="PS50878">
    <property type="entry name" value="RT_POL"/>
    <property type="match status" value="1"/>
</dbReference>
<feature type="domain" description="Reverse transcriptase" evidence="1">
    <location>
        <begin position="1"/>
        <end position="140"/>
    </location>
</feature>
<reference evidence="2" key="2">
    <citation type="submission" date="2025-09" db="UniProtKB">
        <authorList>
            <consortium name="Ensembl"/>
        </authorList>
    </citation>
    <scope>IDENTIFICATION</scope>
</reference>
<evidence type="ECO:0000313" key="3">
    <source>
        <dbReference type="Proteomes" id="UP000261540"/>
    </source>
</evidence>
<dbReference type="InterPro" id="IPR043502">
    <property type="entry name" value="DNA/RNA_pol_sf"/>
</dbReference>
<dbReference type="Pfam" id="PF00078">
    <property type="entry name" value="RVT_1"/>
    <property type="match status" value="1"/>
</dbReference>
<evidence type="ECO:0000259" key="1">
    <source>
        <dbReference type="PROSITE" id="PS50878"/>
    </source>
</evidence>
<dbReference type="Ensembl" id="ENSPKIT00000009128.1">
    <property type="protein sequence ID" value="ENSPKIP00000028350.1"/>
    <property type="gene ID" value="ENSPKIG00000010034.1"/>
</dbReference>
<protein>
    <recommendedName>
        <fullName evidence="1">Reverse transcriptase domain-containing protein</fullName>
    </recommendedName>
</protein>
<keyword evidence="3" id="KW-1185">Reference proteome</keyword>
<reference evidence="2" key="1">
    <citation type="submission" date="2025-08" db="UniProtKB">
        <authorList>
            <consortium name="Ensembl"/>
        </authorList>
    </citation>
    <scope>IDENTIFICATION</scope>
</reference>
<name>A0A3B3SDN5_9TELE</name>
<dbReference type="SUPFAM" id="SSF56672">
    <property type="entry name" value="DNA/RNA polymerases"/>
    <property type="match status" value="2"/>
</dbReference>
<dbReference type="InterPro" id="IPR000477">
    <property type="entry name" value="RT_dom"/>
</dbReference>
<accession>A0A3B3SDN5</accession>
<evidence type="ECO:0000313" key="2">
    <source>
        <dbReference type="Ensembl" id="ENSPKIP00000028350.1"/>
    </source>
</evidence>
<dbReference type="Proteomes" id="UP000261540">
    <property type="component" value="Unplaced"/>
</dbReference>